<reference evidence="1" key="1">
    <citation type="submission" date="2022-09" db="EMBL/GenBank/DDBJ databases">
        <title>Complete Genomes of Fervidibacillus albus and Fervidibacillus halotolerans isolated from tidal flat sediments.</title>
        <authorList>
            <person name="Kwon K.K."/>
            <person name="Yang S.-H."/>
            <person name="Park M.J."/>
            <person name="Oh H.-M."/>
        </authorList>
    </citation>
    <scope>NUCLEOTIDE SEQUENCE</scope>
    <source>
        <strain evidence="1">MEBiC13591</strain>
    </source>
</reference>
<keyword evidence="2" id="KW-1185">Reference proteome</keyword>
<sequence>MKVNHDFRISTEQVRKDIRVPNQGKLSFQSIMNHQTEQLQTGHLQHLLAEIEQAGERLAKSRHFRELAKYKTLVQNYLKEAVSLGLELKKSHSWNQRMLKIIETVDQKLLELTDRLLDQEKENIHLLELLGEIKGLLINLYI</sequence>
<proteinExistence type="predicted"/>
<gene>
    <name evidence="1" type="ORF">OE104_13360</name>
</gene>
<dbReference type="Gene3D" id="1.20.120.490">
    <property type="entry name" value="Hypothetical protein TM1646-like domain"/>
    <property type="match status" value="1"/>
</dbReference>
<dbReference type="Pfam" id="PF03885">
    <property type="entry name" value="DUF327"/>
    <property type="match status" value="1"/>
</dbReference>
<dbReference type="KEGG" id="faf:OE104_13360"/>
<evidence type="ECO:0000313" key="1">
    <source>
        <dbReference type="EMBL" id="WAA09504.1"/>
    </source>
</evidence>
<dbReference type="RefSeq" id="WP_275417285.1">
    <property type="nucleotide sequence ID" value="NZ_CP106878.1"/>
</dbReference>
<protein>
    <submittedName>
        <fullName evidence="1">YaaR family protein</fullName>
    </submittedName>
</protein>
<dbReference type="SUPFAM" id="SSF158397">
    <property type="entry name" value="TM1646-like"/>
    <property type="match status" value="1"/>
</dbReference>
<dbReference type="InterPro" id="IPR005585">
    <property type="entry name" value="DUF327"/>
</dbReference>
<dbReference type="AlphaFoldDB" id="A0A9E8LVD4"/>
<dbReference type="Proteomes" id="UP001164718">
    <property type="component" value="Chromosome"/>
</dbReference>
<evidence type="ECO:0000313" key="2">
    <source>
        <dbReference type="Proteomes" id="UP001164718"/>
    </source>
</evidence>
<dbReference type="InterPro" id="IPR024042">
    <property type="entry name" value="TM1646-like_dom_sf"/>
</dbReference>
<organism evidence="1 2">
    <name type="scientific">Fervidibacillus albus</name>
    <dbReference type="NCBI Taxonomy" id="2980026"/>
    <lineage>
        <taxon>Bacteria</taxon>
        <taxon>Bacillati</taxon>
        <taxon>Bacillota</taxon>
        <taxon>Bacilli</taxon>
        <taxon>Bacillales</taxon>
        <taxon>Bacillaceae</taxon>
        <taxon>Fervidibacillus</taxon>
    </lineage>
</organism>
<dbReference type="EMBL" id="CP106878">
    <property type="protein sequence ID" value="WAA09504.1"/>
    <property type="molecule type" value="Genomic_DNA"/>
</dbReference>
<name>A0A9E8LVD4_9BACI</name>
<accession>A0A9E8LVD4</accession>